<dbReference type="Pfam" id="PF13432">
    <property type="entry name" value="TPR_16"/>
    <property type="match status" value="1"/>
</dbReference>
<accession>A0A085BLM2</accession>
<comment type="caution">
    <text evidence="2">The sequence shown here is derived from an EMBL/GenBank/DDBJ whole genome shotgun (WGS) entry which is preliminary data.</text>
</comment>
<protein>
    <recommendedName>
        <fullName evidence="4">Tetratricopeptide repeat protein</fullName>
    </recommendedName>
</protein>
<feature type="repeat" description="TPR" evidence="1">
    <location>
        <begin position="27"/>
        <end position="60"/>
    </location>
</feature>
<dbReference type="Pfam" id="PF13176">
    <property type="entry name" value="TPR_7"/>
    <property type="match status" value="1"/>
</dbReference>
<dbReference type="InterPro" id="IPR019734">
    <property type="entry name" value="TPR_rpt"/>
</dbReference>
<dbReference type="EMBL" id="JPLY01000001">
    <property type="protein sequence ID" value="KFC23367.1"/>
    <property type="molecule type" value="Genomic_DNA"/>
</dbReference>
<dbReference type="AlphaFoldDB" id="A0A085BLM2"/>
<dbReference type="OrthoDB" id="9803982at2"/>
<dbReference type="InterPro" id="IPR011990">
    <property type="entry name" value="TPR-like_helical_dom_sf"/>
</dbReference>
<dbReference type="PROSITE" id="PS50005">
    <property type="entry name" value="TPR"/>
    <property type="match status" value="6"/>
</dbReference>
<keyword evidence="3" id="KW-1185">Reference proteome</keyword>
<dbReference type="Gene3D" id="1.25.40.10">
    <property type="entry name" value="Tetratricopeptide repeat domain"/>
    <property type="match status" value="3"/>
</dbReference>
<dbReference type="Proteomes" id="UP000028623">
    <property type="component" value="Unassembled WGS sequence"/>
</dbReference>
<dbReference type="eggNOG" id="COG0457">
    <property type="taxonomic scope" value="Bacteria"/>
</dbReference>
<dbReference type="Pfam" id="PF13181">
    <property type="entry name" value="TPR_8"/>
    <property type="match status" value="1"/>
</dbReference>
<name>A0A085BLM2_9FLAO</name>
<dbReference type="STRING" id="421072.SAMN04488097_1349"/>
<dbReference type="PANTHER" id="PTHR12558:SF13">
    <property type="entry name" value="CELL DIVISION CYCLE PROTEIN 27 HOMOLOG"/>
    <property type="match status" value="1"/>
</dbReference>
<evidence type="ECO:0008006" key="4">
    <source>
        <dbReference type="Google" id="ProtNLM"/>
    </source>
</evidence>
<feature type="repeat" description="TPR" evidence="1">
    <location>
        <begin position="333"/>
        <end position="366"/>
    </location>
</feature>
<dbReference type="RefSeq" id="WP_034973143.1">
    <property type="nucleotide sequence ID" value="NZ_FOFI01000002.1"/>
</dbReference>
<gene>
    <name evidence="2" type="ORF">IO89_01930</name>
</gene>
<dbReference type="Pfam" id="PF12895">
    <property type="entry name" value="ANAPC3"/>
    <property type="match status" value="1"/>
</dbReference>
<feature type="repeat" description="TPR" evidence="1">
    <location>
        <begin position="367"/>
        <end position="400"/>
    </location>
</feature>
<dbReference type="SUPFAM" id="SSF81901">
    <property type="entry name" value="HCP-like"/>
    <property type="match status" value="1"/>
</dbReference>
<dbReference type="SUPFAM" id="SSF48452">
    <property type="entry name" value="TPR-like"/>
    <property type="match status" value="1"/>
</dbReference>
<dbReference type="SMART" id="SM00028">
    <property type="entry name" value="TPR"/>
    <property type="match status" value="9"/>
</dbReference>
<reference evidence="2 3" key="1">
    <citation type="submission" date="2014-07" db="EMBL/GenBank/DDBJ databases">
        <title>Epilithonimonas lactis LMG 22401 Genome.</title>
        <authorList>
            <person name="Pipes S.E."/>
            <person name="Stropko S.J."/>
        </authorList>
    </citation>
    <scope>NUCLEOTIDE SEQUENCE [LARGE SCALE GENOMIC DNA]</scope>
    <source>
        <strain evidence="2 3">LMG 24401</strain>
    </source>
</reference>
<evidence type="ECO:0000256" key="1">
    <source>
        <dbReference type="PROSITE-ProRule" id="PRU00339"/>
    </source>
</evidence>
<evidence type="ECO:0000313" key="2">
    <source>
        <dbReference type="EMBL" id="KFC23367.1"/>
    </source>
</evidence>
<feature type="repeat" description="TPR" evidence="1">
    <location>
        <begin position="197"/>
        <end position="230"/>
    </location>
</feature>
<organism evidence="2 3">
    <name type="scientific">Epilithonimonas lactis</name>
    <dbReference type="NCBI Taxonomy" id="421072"/>
    <lineage>
        <taxon>Bacteria</taxon>
        <taxon>Pseudomonadati</taxon>
        <taxon>Bacteroidota</taxon>
        <taxon>Flavobacteriia</taxon>
        <taxon>Flavobacteriales</taxon>
        <taxon>Weeksellaceae</taxon>
        <taxon>Chryseobacterium group</taxon>
        <taxon>Epilithonimonas</taxon>
    </lineage>
</organism>
<sequence>MEEFFENELAKKFEEMIENNDEFYFDTEEYIEIIIYYLELGDYSYAEMAVNHALKIHPNSLEIKTKQLEVFLELERYTKAKELIDELHQSSLEDTDFLVCCAKYYSNLGNPKKSIEYCQKALQLEEEENFLHNFIADEYVNLDDPFNALKHYTSALEHDPYDDYSLENVMVCYSKLNRSQEALDFLNQYLDKFSFSETAWYEYGQFHFNKKNYEEAINGFDYLLAINSQAVGVYANKAACYEAMGEWDKAIAVYEEMLDLEYTKAFTFYKIGLCHKEAKKLVPALTSFQKSLREDPQFYLAMMEQSFIYEELGNIKESLYFAQEAANLSEGNVEYQKRLAFLYITSGDYEESLICLKKLIESEPTRFYNWYAYSEVLMLLGEYEEAITILEKALKAHPRAELYYQLSNCYLHLKSESEGIAMLEKALELDSTLSKDMQLKYPFIKEQVKKIKAKKK</sequence>
<feature type="repeat" description="TPR" evidence="1">
    <location>
        <begin position="265"/>
        <end position="298"/>
    </location>
</feature>
<proteinExistence type="predicted"/>
<evidence type="ECO:0000313" key="3">
    <source>
        <dbReference type="Proteomes" id="UP000028623"/>
    </source>
</evidence>
<feature type="repeat" description="TPR" evidence="1">
    <location>
        <begin position="231"/>
        <end position="264"/>
    </location>
</feature>
<dbReference type="PANTHER" id="PTHR12558">
    <property type="entry name" value="CELL DIVISION CYCLE 16,23,27"/>
    <property type="match status" value="1"/>
</dbReference>
<keyword evidence="1" id="KW-0802">TPR repeat</keyword>